<dbReference type="EMBL" id="AP022611">
    <property type="protein sequence ID" value="BBZ31262.1"/>
    <property type="molecule type" value="Genomic_DNA"/>
</dbReference>
<accession>A0A7I7XQE7</accession>
<dbReference type="AlphaFoldDB" id="A0A7I7XQE7"/>
<evidence type="ECO:0000313" key="1">
    <source>
        <dbReference type="EMBL" id="BBZ31262.1"/>
    </source>
</evidence>
<reference evidence="1 2" key="1">
    <citation type="journal article" date="2019" name="Emerg. Microbes Infect.">
        <title>Comprehensive subspecies identification of 175 nontuberculous mycobacteria species based on 7547 genomic profiles.</title>
        <authorList>
            <person name="Matsumoto Y."/>
            <person name="Kinjo T."/>
            <person name="Motooka D."/>
            <person name="Nabeya D."/>
            <person name="Jung N."/>
            <person name="Uechi K."/>
            <person name="Horii T."/>
            <person name="Iida T."/>
            <person name="Fujita J."/>
            <person name="Nakamura S."/>
        </authorList>
    </citation>
    <scope>NUCLEOTIDE SEQUENCE [LARGE SCALE GENOMIC DNA]</scope>
    <source>
        <strain evidence="1 2">JCM 13574</strain>
        <plasmid evidence="2">pjcm13574 dna</plasmid>
    </source>
</reference>
<dbReference type="RefSeq" id="WP_163744761.1">
    <property type="nucleotide sequence ID" value="NZ_AP022611.1"/>
</dbReference>
<name>A0A7I7XQE7_9MYCO</name>
<evidence type="ECO:0008006" key="3">
    <source>
        <dbReference type="Google" id="ProtNLM"/>
    </source>
</evidence>
<dbReference type="Proteomes" id="UP000466517">
    <property type="component" value="Plasmid pJCM13574"/>
</dbReference>
<proteinExistence type="predicted"/>
<gene>
    <name evidence="1" type="ORF">MMAD_55570</name>
</gene>
<protein>
    <recommendedName>
        <fullName evidence="3">PKD domain-containing protein</fullName>
    </recommendedName>
</protein>
<keyword evidence="1" id="KW-0614">Plasmid</keyword>
<organism evidence="1 2">
    <name type="scientific">Mycolicibacterium madagascariense</name>
    <dbReference type="NCBI Taxonomy" id="212765"/>
    <lineage>
        <taxon>Bacteria</taxon>
        <taxon>Bacillati</taxon>
        <taxon>Actinomycetota</taxon>
        <taxon>Actinomycetes</taxon>
        <taxon>Mycobacteriales</taxon>
        <taxon>Mycobacteriaceae</taxon>
        <taxon>Mycolicibacterium</taxon>
    </lineage>
</organism>
<sequence>MPTRSGFDAYDQYRLANGTPRYPQRPVLAGAAISQAVSGGGTHSGAITGKVIAVSSLLDADAFPWHADWYGRQVRSALGAGFEDTFRLWFTDHADHIAPGRTPRLIDYTGIVEQALRDVAAWAEHGRAPAPSTRYTVAGGQVEVAAAAAQRRGLQPKDDVTVDDRQSFTTTVGQPLRLDAEIAVPPGAGSVVDIAWNATGLGPFEPVQFTDSSRVSHTVTYSAPGTYYPAVRVSVQREADRRTPFARIETLGRMRIVVHP</sequence>
<evidence type="ECO:0000313" key="2">
    <source>
        <dbReference type="Proteomes" id="UP000466517"/>
    </source>
</evidence>
<keyword evidence="2" id="KW-1185">Reference proteome</keyword>
<geneLocation type="plasmid" evidence="2">
    <name>pjcm13574 dna</name>
</geneLocation>
<dbReference type="KEGG" id="mmag:MMAD_55570"/>